<evidence type="ECO:0000256" key="4">
    <source>
        <dbReference type="ARBA" id="ARBA00023136"/>
    </source>
</evidence>
<evidence type="ECO:0000256" key="5">
    <source>
        <dbReference type="SAM" id="Phobius"/>
    </source>
</evidence>
<dbReference type="Proteomes" id="UP000015105">
    <property type="component" value="Chromosome 6D"/>
</dbReference>
<feature type="transmembrane region" description="Helical" evidence="5">
    <location>
        <begin position="48"/>
        <end position="67"/>
    </location>
</feature>
<dbReference type="InterPro" id="IPR037185">
    <property type="entry name" value="EmrE-like"/>
</dbReference>
<dbReference type="Gramene" id="AET6Gv20020700.25">
    <property type="protein sequence ID" value="AET6Gv20020700.25"/>
    <property type="gene ID" value="AET6Gv20020700"/>
</dbReference>
<keyword evidence="2 5" id="KW-0812">Transmembrane</keyword>
<dbReference type="EnsemblPlants" id="AET6Gv20020700.25">
    <property type="protein sequence ID" value="AET6Gv20020700.25"/>
    <property type="gene ID" value="AET6Gv20020700"/>
</dbReference>
<accession>A0A453MPN9</accession>
<reference evidence="6" key="3">
    <citation type="journal article" date="2017" name="Nature">
        <title>Genome sequence of the progenitor of the wheat D genome Aegilops tauschii.</title>
        <authorList>
            <person name="Luo M.C."/>
            <person name="Gu Y.Q."/>
            <person name="Puiu D."/>
            <person name="Wang H."/>
            <person name="Twardziok S.O."/>
            <person name="Deal K.R."/>
            <person name="Huo N."/>
            <person name="Zhu T."/>
            <person name="Wang L."/>
            <person name="Wang Y."/>
            <person name="McGuire P.E."/>
            <person name="Liu S."/>
            <person name="Long H."/>
            <person name="Ramasamy R.K."/>
            <person name="Rodriguez J.C."/>
            <person name="Van S.L."/>
            <person name="Yuan L."/>
            <person name="Wang Z."/>
            <person name="Xia Z."/>
            <person name="Xiao L."/>
            <person name="Anderson O.D."/>
            <person name="Ouyang S."/>
            <person name="Liang Y."/>
            <person name="Zimin A.V."/>
            <person name="Pertea G."/>
            <person name="Qi P."/>
            <person name="Bennetzen J.L."/>
            <person name="Dai X."/>
            <person name="Dawson M.W."/>
            <person name="Muller H.G."/>
            <person name="Kugler K."/>
            <person name="Rivarola-Duarte L."/>
            <person name="Spannagl M."/>
            <person name="Mayer K.F.X."/>
            <person name="Lu F.H."/>
            <person name="Bevan M.W."/>
            <person name="Leroy P."/>
            <person name="Li P."/>
            <person name="You F.M."/>
            <person name="Sun Q."/>
            <person name="Liu Z."/>
            <person name="Lyons E."/>
            <person name="Wicker T."/>
            <person name="Salzberg S.L."/>
            <person name="Devos K.M."/>
            <person name="Dvorak J."/>
        </authorList>
    </citation>
    <scope>NUCLEOTIDE SEQUENCE [LARGE SCALE GENOMIC DNA]</scope>
    <source>
        <strain evidence="6">cv. AL8/78</strain>
    </source>
</reference>
<evidence type="ECO:0000313" key="7">
    <source>
        <dbReference type="Proteomes" id="UP000015105"/>
    </source>
</evidence>
<reference evidence="7" key="2">
    <citation type="journal article" date="2017" name="Nat. Plants">
        <title>The Aegilops tauschii genome reveals multiple impacts of transposons.</title>
        <authorList>
            <person name="Zhao G."/>
            <person name="Zou C."/>
            <person name="Li K."/>
            <person name="Wang K."/>
            <person name="Li T."/>
            <person name="Gao L."/>
            <person name="Zhang X."/>
            <person name="Wang H."/>
            <person name="Yang Z."/>
            <person name="Liu X."/>
            <person name="Jiang W."/>
            <person name="Mao L."/>
            <person name="Kong X."/>
            <person name="Jiao Y."/>
            <person name="Jia J."/>
        </authorList>
    </citation>
    <scope>NUCLEOTIDE SEQUENCE [LARGE SCALE GENOMIC DNA]</scope>
    <source>
        <strain evidence="7">cv. AL8/78</strain>
    </source>
</reference>
<comment type="subcellular location">
    <subcellularLocation>
        <location evidence="1">Membrane</location>
        <topology evidence="1">Multi-pass membrane protein</topology>
    </subcellularLocation>
</comment>
<organism evidence="6 7">
    <name type="scientific">Aegilops tauschii subsp. strangulata</name>
    <name type="common">Goatgrass</name>
    <dbReference type="NCBI Taxonomy" id="200361"/>
    <lineage>
        <taxon>Eukaryota</taxon>
        <taxon>Viridiplantae</taxon>
        <taxon>Streptophyta</taxon>
        <taxon>Embryophyta</taxon>
        <taxon>Tracheophyta</taxon>
        <taxon>Spermatophyta</taxon>
        <taxon>Magnoliopsida</taxon>
        <taxon>Liliopsida</taxon>
        <taxon>Poales</taxon>
        <taxon>Poaceae</taxon>
        <taxon>BOP clade</taxon>
        <taxon>Pooideae</taxon>
        <taxon>Triticodae</taxon>
        <taxon>Triticeae</taxon>
        <taxon>Triticinae</taxon>
        <taxon>Aegilops</taxon>
    </lineage>
</organism>
<name>A0A453MPN9_AEGTS</name>
<dbReference type="GO" id="GO:0022857">
    <property type="term" value="F:transmembrane transporter activity"/>
    <property type="evidence" value="ECO:0007669"/>
    <property type="project" value="InterPro"/>
</dbReference>
<keyword evidence="4 5" id="KW-0472">Membrane</keyword>
<feature type="transmembrane region" description="Helical" evidence="5">
    <location>
        <begin position="23"/>
        <end position="42"/>
    </location>
</feature>
<evidence type="ECO:0000256" key="3">
    <source>
        <dbReference type="ARBA" id="ARBA00022989"/>
    </source>
</evidence>
<dbReference type="AlphaFoldDB" id="A0A453MPN9"/>
<evidence type="ECO:0008006" key="8">
    <source>
        <dbReference type="Google" id="ProtNLM"/>
    </source>
</evidence>
<dbReference type="InterPro" id="IPR030184">
    <property type="entry name" value="WAT1-related"/>
</dbReference>
<reference evidence="7" key="1">
    <citation type="journal article" date="2014" name="Science">
        <title>Ancient hybridizations among the ancestral genomes of bread wheat.</title>
        <authorList>
            <consortium name="International Wheat Genome Sequencing Consortium,"/>
            <person name="Marcussen T."/>
            <person name="Sandve S.R."/>
            <person name="Heier L."/>
            <person name="Spannagl M."/>
            <person name="Pfeifer M."/>
            <person name="Jakobsen K.S."/>
            <person name="Wulff B.B."/>
            <person name="Steuernagel B."/>
            <person name="Mayer K.F."/>
            <person name="Olsen O.A."/>
        </authorList>
    </citation>
    <scope>NUCLEOTIDE SEQUENCE [LARGE SCALE GENOMIC DNA]</scope>
    <source>
        <strain evidence="7">cv. AL8/78</strain>
    </source>
</reference>
<protein>
    <recommendedName>
        <fullName evidence="8">WAT1-related protein</fullName>
    </recommendedName>
</protein>
<evidence type="ECO:0000313" key="6">
    <source>
        <dbReference type="EnsemblPlants" id="AET6Gv20020700.25"/>
    </source>
</evidence>
<dbReference type="GO" id="GO:0016020">
    <property type="term" value="C:membrane"/>
    <property type="evidence" value="ECO:0007669"/>
    <property type="project" value="InterPro"/>
</dbReference>
<keyword evidence="7" id="KW-1185">Reference proteome</keyword>
<evidence type="ECO:0000256" key="1">
    <source>
        <dbReference type="ARBA" id="ARBA00004141"/>
    </source>
</evidence>
<keyword evidence="3 5" id="KW-1133">Transmembrane helix</keyword>
<dbReference type="SUPFAM" id="SSF103481">
    <property type="entry name" value="Multidrug resistance efflux transporter EmrE"/>
    <property type="match status" value="1"/>
</dbReference>
<evidence type="ECO:0000256" key="2">
    <source>
        <dbReference type="ARBA" id="ARBA00022692"/>
    </source>
</evidence>
<proteinExistence type="predicted"/>
<reference evidence="6" key="4">
    <citation type="submission" date="2019-03" db="UniProtKB">
        <authorList>
            <consortium name="EnsemblPlants"/>
        </authorList>
    </citation>
    <scope>IDENTIFICATION</scope>
</reference>
<dbReference type="PANTHER" id="PTHR31218">
    <property type="entry name" value="WAT1-RELATED PROTEIN"/>
    <property type="match status" value="1"/>
</dbReference>
<reference evidence="6" key="5">
    <citation type="journal article" date="2021" name="G3 (Bethesda)">
        <title>Aegilops tauschii genome assembly Aet v5.0 features greater sequence contiguity and improved annotation.</title>
        <authorList>
            <person name="Wang L."/>
            <person name="Zhu T."/>
            <person name="Rodriguez J.C."/>
            <person name="Deal K.R."/>
            <person name="Dubcovsky J."/>
            <person name="McGuire P.E."/>
            <person name="Lux T."/>
            <person name="Spannagl M."/>
            <person name="Mayer K.F.X."/>
            <person name="Baldrich P."/>
            <person name="Meyers B.C."/>
            <person name="Huo N."/>
            <person name="Gu Y.Q."/>
            <person name="Zhou H."/>
            <person name="Devos K.M."/>
            <person name="Bennetzen J.L."/>
            <person name="Unver T."/>
            <person name="Budak H."/>
            <person name="Gulick P.J."/>
            <person name="Galiba G."/>
            <person name="Kalapos B."/>
            <person name="Nelson D.R."/>
            <person name="Li P."/>
            <person name="You F.M."/>
            <person name="Luo M.C."/>
            <person name="Dvorak J."/>
        </authorList>
    </citation>
    <scope>NUCLEOTIDE SEQUENCE [LARGE SCALE GENOMIC DNA]</scope>
    <source>
        <strain evidence="6">cv. AL8/78</strain>
    </source>
</reference>
<sequence length="95" mass="10086">QGVGVSGIGYVLMTWCIEKRGPVFTAGFLPLIQIIAGVLDLLVLHEQLYVGSVVGAALVIGGLYLLLWGKSKEASSAAILSEKGLEEDKETQENL</sequence>